<dbReference type="PANTHER" id="PTHR12805">
    <property type="entry name" value="KIN17 KIN, ANTIGENIC DETERMINANT OF RECA PROTEIN HOMOLOG"/>
    <property type="match status" value="1"/>
</dbReference>
<dbReference type="EMBL" id="JANBPU010000057">
    <property type="protein sequence ID" value="KAJ1917964.1"/>
    <property type="molecule type" value="Genomic_DNA"/>
</dbReference>
<dbReference type="AlphaFoldDB" id="A0A9W8DQ00"/>
<keyword evidence="8" id="KW-1185">Reference proteome</keyword>
<dbReference type="InterPro" id="IPR036236">
    <property type="entry name" value="Znf_C2H2_sf"/>
</dbReference>
<proteinExistence type="inferred from homology"/>
<evidence type="ECO:0000256" key="5">
    <source>
        <dbReference type="SAM" id="MobiDB-lite"/>
    </source>
</evidence>
<dbReference type="Pfam" id="PF10357">
    <property type="entry name" value="WH_KIN17"/>
    <property type="match status" value="1"/>
</dbReference>
<dbReference type="GO" id="GO:0006260">
    <property type="term" value="P:DNA replication"/>
    <property type="evidence" value="ECO:0007669"/>
    <property type="project" value="TreeGrafter"/>
</dbReference>
<dbReference type="Proteomes" id="UP001150538">
    <property type="component" value="Unassembled WGS sequence"/>
</dbReference>
<feature type="compositionally biased region" description="Low complexity" evidence="5">
    <location>
        <begin position="305"/>
        <end position="321"/>
    </location>
</feature>
<name>A0A9W8DQ00_9FUNG</name>
<evidence type="ECO:0000259" key="6">
    <source>
        <dbReference type="SMART" id="SM01253"/>
    </source>
</evidence>
<sequence>MGKGDFLTPKAIANRMKAKGLQRLRWYCQMCQKQCRDENGFKCHCASESHQRQMALFADSPEKFMESFSKEFQDEFVKVLSRRYGTTRVLANQVYQEIVADRQHMHMNSTHWDTLTDFVKHLGKSGICHVDETERGWFIQWIDNSPAALARREAIKKKERQTMDDEEREKKLLNEQIERASQREKGPEGSSQPEFTELKRSKDGETIKLKMTTKIGSNASKPGLSNVFKKNIKTTTPLKQLNKPSTDSSGRPKKVDPFASLKKSSKDTQAPKKDHSGNGVNARPRSAVEEIVLEEQKRKQKQLQHRSGYSHYHSSSNNGSSSHHRAHRGRSRSPSPQRRSSTDRHRAGYRRSRSPI</sequence>
<evidence type="ECO:0000313" key="7">
    <source>
        <dbReference type="EMBL" id="KAJ1917964.1"/>
    </source>
</evidence>
<protein>
    <recommendedName>
        <fullName evidence="6">DNA/RNA-binding protein Kin17 WH-like domain-containing protein</fullName>
    </recommendedName>
</protein>
<evidence type="ECO:0000256" key="3">
    <source>
        <dbReference type="ARBA" id="ARBA00022771"/>
    </source>
</evidence>
<feature type="compositionally biased region" description="Basic residues" evidence="5">
    <location>
        <begin position="347"/>
        <end position="356"/>
    </location>
</feature>
<dbReference type="OrthoDB" id="10266249at2759"/>
<dbReference type="PANTHER" id="PTHR12805:SF0">
    <property type="entry name" value="DNA_RNA-BINDING PROTEIN KIN17"/>
    <property type="match status" value="1"/>
</dbReference>
<reference evidence="7" key="1">
    <citation type="submission" date="2022-07" db="EMBL/GenBank/DDBJ databases">
        <title>Phylogenomic reconstructions and comparative analyses of Kickxellomycotina fungi.</title>
        <authorList>
            <person name="Reynolds N.K."/>
            <person name="Stajich J.E."/>
            <person name="Barry K."/>
            <person name="Grigoriev I.V."/>
            <person name="Crous P."/>
            <person name="Smith M.E."/>
        </authorList>
    </citation>
    <scope>NUCLEOTIDE SEQUENCE</scope>
    <source>
        <strain evidence="7">NBRC 100468</strain>
    </source>
</reference>
<dbReference type="GO" id="GO:0005634">
    <property type="term" value="C:nucleus"/>
    <property type="evidence" value="ECO:0007669"/>
    <property type="project" value="TreeGrafter"/>
</dbReference>
<dbReference type="InterPro" id="IPR037321">
    <property type="entry name" value="KIN17-like"/>
</dbReference>
<keyword evidence="3" id="KW-0863">Zinc-finger</keyword>
<dbReference type="FunFam" id="1.10.10.2030:FF:000001">
    <property type="entry name" value="DNA/RNA-binding protein KIN17, putative"/>
    <property type="match status" value="1"/>
</dbReference>
<evidence type="ECO:0000256" key="2">
    <source>
        <dbReference type="ARBA" id="ARBA00022723"/>
    </source>
</evidence>
<feature type="compositionally biased region" description="Basic and acidic residues" evidence="5">
    <location>
        <begin position="196"/>
        <end position="208"/>
    </location>
</feature>
<dbReference type="InterPro" id="IPR019447">
    <property type="entry name" value="DNA/RNA-bd_Kin17_WH-like_dom"/>
</dbReference>
<feature type="compositionally biased region" description="Basic and acidic residues" evidence="5">
    <location>
        <begin position="264"/>
        <end position="276"/>
    </location>
</feature>
<feature type="domain" description="DNA/RNA-binding protein Kin17 WH-like" evidence="6">
    <location>
        <begin position="52"/>
        <end position="178"/>
    </location>
</feature>
<organism evidence="7 8">
    <name type="scientific">Mycoemilia scoparia</name>
    <dbReference type="NCBI Taxonomy" id="417184"/>
    <lineage>
        <taxon>Eukaryota</taxon>
        <taxon>Fungi</taxon>
        <taxon>Fungi incertae sedis</taxon>
        <taxon>Zoopagomycota</taxon>
        <taxon>Kickxellomycotina</taxon>
        <taxon>Kickxellomycetes</taxon>
        <taxon>Kickxellales</taxon>
        <taxon>Kickxellaceae</taxon>
        <taxon>Mycoemilia</taxon>
    </lineage>
</organism>
<dbReference type="Pfam" id="PF25095">
    <property type="entry name" value="C2H2-zf_KIN17"/>
    <property type="match status" value="1"/>
</dbReference>
<feature type="compositionally biased region" description="Polar residues" evidence="5">
    <location>
        <begin position="233"/>
        <end position="249"/>
    </location>
</feature>
<feature type="compositionally biased region" description="Basic and acidic residues" evidence="5">
    <location>
        <begin position="177"/>
        <end position="187"/>
    </location>
</feature>
<comment type="similarity">
    <text evidence="1">Belongs to the KIN17 family.</text>
</comment>
<dbReference type="InterPro" id="IPR056767">
    <property type="entry name" value="C2H2-Znf_KIN17"/>
</dbReference>
<evidence type="ECO:0000256" key="4">
    <source>
        <dbReference type="ARBA" id="ARBA00022833"/>
    </source>
</evidence>
<dbReference type="GO" id="GO:0003690">
    <property type="term" value="F:double-stranded DNA binding"/>
    <property type="evidence" value="ECO:0007669"/>
    <property type="project" value="TreeGrafter"/>
</dbReference>
<comment type="caution">
    <text evidence="7">The sequence shown here is derived from an EMBL/GenBank/DDBJ whole genome shotgun (WGS) entry which is preliminary data.</text>
</comment>
<dbReference type="GO" id="GO:0006974">
    <property type="term" value="P:DNA damage response"/>
    <property type="evidence" value="ECO:0007669"/>
    <property type="project" value="TreeGrafter"/>
</dbReference>
<dbReference type="SMART" id="SM01253">
    <property type="entry name" value="Kin17_mid"/>
    <property type="match status" value="1"/>
</dbReference>
<gene>
    <name evidence="7" type="ORF">H4219_002905</name>
</gene>
<dbReference type="InterPro" id="IPR038254">
    <property type="entry name" value="KIN17_WH-like_sf"/>
</dbReference>
<dbReference type="SUPFAM" id="SSF57667">
    <property type="entry name" value="beta-beta-alpha zinc fingers"/>
    <property type="match status" value="1"/>
</dbReference>
<evidence type="ECO:0000313" key="8">
    <source>
        <dbReference type="Proteomes" id="UP001150538"/>
    </source>
</evidence>
<dbReference type="Gene3D" id="1.10.10.2030">
    <property type="entry name" value="DNA/RNA-binding protein Kin17, conserved domain"/>
    <property type="match status" value="1"/>
</dbReference>
<dbReference type="GO" id="GO:0008270">
    <property type="term" value="F:zinc ion binding"/>
    <property type="evidence" value="ECO:0007669"/>
    <property type="project" value="UniProtKB-KW"/>
</dbReference>
<feature type="region of interest" description="Disordered" evidence="5">
    <location>
        <begin position="177"/>
        <end position="356"/>
    </location>
</feature>
<feature type="compositionally biased region" description="Basic residues" evidence="5">
    <location>
        <begin position="322"/>
        <end position="331"/>
    </location>
</feature>
<keyword evidence="4" id="KW-0862">Zinc</keyword>
<evidence type="ECO:0000256" key="1">
    <source>
        <dbReference type="ARBA" id="ARBA00008517"/>
    </source>
</evidence>
<keyword evidence="2" id="KW-0479">Metal-binding</keyword>
<accession>A0A9W8DQ00</accession>